<sequence>MIERYLEEQTAVYSAITDKAVKKNCKDIVTLSANDVRLAENVITVLKPLKTLMCTESSPSMVLPMKMMILKSMALSDDDSPAGQATGTTEPATSIETQTVDLEPSTSSPQEKKSAMTELFGGLFMTNDQESVAKMTEEEVQFFRAVDCIACRSTEMVENPRALIPSFCHIDTPLPGCA</sequence>
<feature type="compositionally biased region" description="Polar residues" evidence="1">
    <location>
        <begin position="83"/>
        <end position="109"/>
    </location>
</feature>
<dbReference type="Proteomes" id="UP001558613">
    <property type="component" value="Unassembled WGS sequence"/>
</dbReference>
<feature type="region of interest" description="Disordered" evidence="1">
    <location>
        <begin position="77"/>
        <end position="113"/>
    </location>
</feature>
<reference evidence="2 3" key="1">
    <citation type="submission" date="2023-09" db="EMBL/GenBank/DDBJ databases">
        <authorList>
            <person name="Wang M."/>
        </authorList>
    </citation>
    <scope>NUCLEOTIDE SEQUENCE [LARGE SCALE GENOMIC DNA]</scope>
    <source>
        <strain evidence="2">GT-2023</strain>
        <tissue evidence="2">Liver</tissue>
    </source>
</reference>
<organism evidence="2 3">
    <name type="scientific">Cirrhinus molitorella</name>
    <name type="common">mud carp</name>
    <dbReference type="NCBI Taxonomy" id="172907"/>
    <lineage>
        <taxon>Eukaryota</taxon>
        <taxon>Metazoa</taxon>
        <taxon>Chordata</taxon>
        <taxon>Craniata</taxon>
        <taxon>Vertebrata</taxon>
        <taxon>Euteleostomi</taxon>
        <taxon>Actinopterygii</taxon>
        <taxon>Neopterygii</taxon>
        <taxon>Teleostei</taxon>
        <taxon>Ostariophysi</taxon>
        <taxon>Cypriniformes</taxon>
        <taxon>Cyprinidae</taxon>
        <taxon>Labeoninae</taxon>
        <taxon>Labeonini</taxon>
        <taxon>Cirrhinus</taxon>
    </lineage>
</organism>
<evidence type="ECO:0000256" key="1">
    <source>
        <dbReference type="SAM" id="MobiDB-lite"/>
    </source>
</evidence>
<accession>A0ABR3LC52</accession>
<gene>
    <name evidence="2" type="ORF">QQF64_018286</name>
</gene>
<evidence type="ECO:0000313" key="2">
    <source>
        <dbReference type="EMBL" id="KAL1250490.1"/>
    </source>
</evidence>
<name>A0ABR3LC52_9TELE</name>
<dbReference type="EMBL" id="JAYMGO010000022">
    <property type="protein sequence ID" value="KAL1250490.1"/>
    <property type="molecule type" value="Genomic_DNA"/>
</dbReference>
<proteinExistence type="predicted"/>
<protein>
    <submittedName>
        <fullName evidence="2">Uncharacterized protein</fullName>
    </submittedName>
</protein>
<keyword evidence="3" id="KW-1185">Reference proteome</keyword>
<evidence type="ECO:0000313" key="3">
    <source>
        <dbReference type="Proteomes" id="UP001558613"/>
    </source>
</evidence>
<comment type="caution">
    <text evidence="2">The sequence shown here is derived from an EMBL/GenBank/DDBJ whole genome shotgun (WGS) entry which is preliminary data.</text>
</comment>